<accession>A0ABU4CTU3</accession>
<feature type="non-terminal residue" evidence="1">
    <location>
        <position position="93"/>
    </location>
</feature>
<dbReference type="EMBL" id="JAWLKA010000061">
    <property type="protein sequence ID" value="MDV6286999.1"/>
    <property type="molecule type" value="Genomic_DNA"/>
</dbReference>
<proteinExistence type="predicted"/>
<keyword evidence="2" id="KW-1185">Reference proteome</keyword>
<gene>
    <name evidence="1" type="ORF">R3Q59_41755</name>
</gene>
<sequence length="93" mass="10022">MIVDAFGSKSGGDRQIGAGTTINDLLARIADYRFCVVSRNNQKDYVVIKTEALEQVELTDEEVFAGHLGGKLSVETTTALDTQRALSIAYTPG</sequence>
<name>A0ABU4CTU3_RHOJO</name>
<evidence type="ECO:0000313" key="2">
    <source>
        <dbReference type="Proteomes" id="UP001185737"/>
    </source>
</evidence>
<dbReference type="Proteomes" id="UP001185737">
    <property type="component" value="Unassembled WGS sequence"/>
</dbReference>
<reference evidence="1 2" key="1">
    <citation type="submission" date="2023-10" db="EMBL/GenBank/DDBJ databases">
        <title>Development of a sustainable strategy for remediation of hydrocarbon-contaminated territories based on the waste exchange concept.</title>
        <authorList>
            <person name="Krivoruchko A."/>
        </authorList>
    </citation>
    <scope>NUCLEOTIDE SEQUENCE [LARGE SCALE GENOMIC DNA]</scope>
    <source>
        <strain evidence="1 2">IEGM 60</strain>
    </source>
</reference>
<organism evidence="1 2">
    <name type="scientific">Rhodococcus jostii</name>
    <dbReference type="NCBI Taxonomy" id="132919"/>
    <lineage>
        <taxon>Bacteria</taxon>
        <taxon>Bacillati</taxon>
        <taxon>Actinomycetota</taxon>
        <taxon>Actinomycetes</taxon>
        <taxon>Mycobacteriales</taxon>
        <taxon>Nocardiaceae</taxon>
        <taxon>Rhodococcus</taxon>
    </lineage>
</organism>
<evidence type="ECO:0000313" key="1">
    <source>
        <dbReference type="EMBL" id="MDV6286999.1"/>
    </source>
</evidence>
<comment type="caution">
    <text evidence="1">The sequence shown here is derived from an EMBL/GenBank/DDBJ whole genome shotgun (WGS) entry which is preliminary data.</text>
</comment>
<protein>
    <submittedName>
        <fullName evidence="1">Uncharacterized protein</fullName>
    </submittedName>
</protein>